<dbReference type="OrthoDB" id="2608789at2"/>
<dbReference type="AlphaFoldDB" id="A0A3B0BQ34"/>
<evidence type="ECO:0008006" key="3">
    <source>
        <dbReference type="Google" id="ProtNLM"/>
    </source>
</evidence>
<evidence type="ECO:0000313" key="1">
    <source>
        <dbReference type="EMBL" id="RKN74910.1"/>
    </source>
</evidence>
<proteinExistence type="predicted"/>
<protein>
    <recommendedName>
        <fullName evidence="3">GNAT family N-acetyltransferase</fullName>
    </recommendedName>
</protein>
<organism evidence="1 2">
    <name type="scientific">Paenibacillus ginsengarvi</name>
    <dbReference type="NCBI Taxonomy" id="400777"/>
    <lineage>
        <taxon>Bacteria</taxon>
        <taxon>Bacillati</taxon>
        <taxon>Bacillota</taxon>
        <taxon>Bacilli</taxon>
        <taxon>Bacillales</taxon>
        <taxon>Paenibacillaceae</taxon>
        <taxon>Paenibacillus</taxon>
    </lineage>
</organism>
<dbReference type="EMBL" id="RBAH01000024">
    <property type="protein sequence ID" value="RKN74910.1"/>
    <property type="molecule type" value="Genomic_DNA"/>
</dbReference>
<gene>
    <name evidence="1" type="ORF">D7M11_26910</name>
</gene>
<keyword evidence="2" id="KW-1185">Reference proteome</keyword>
<comment type="caution">
    <text evidence="1">The sequence shown here is derived from an EMBL/GenBank/DDBJ whole genome shotgun (WGS) entry which is preliminary data.</text>
</comment>
<accession>A0A3B0BQ34</accession>
<evidence type="ECO:0000313" key="2">
    <source>
        <dbReference type="Proteomes" id="UP000282311"/>
    </source>
</evidence>
<reference evidence="1 2" key="1">
    <citation type="journal article" date="2007" name="Int. J. Syst. Evol. Microbiol.">
        <title>Paenibacillus ginsengarvi sp. nov., isolated from soil from ginseng cultivation.</title>
        <authorList>
            <person name="Yoon M.H."/>
            <person name="Ten L.N."/>
            <person name="Im W.T."/>
        </authorList>
    </citation>
    <scope>NUCLEOTIDE SEQUENCE [LARGE SCALE GENOMIC DNA]</scope>
    <source>
        <strain evidence="1 2">KCTC 13059</strain>
    </source>
</reference>
<dbReference type="Proteomes" id="UP000282311">
    <property type="component" value="Unassembled WGS sequence"/>
</dbReference>
<dbReference type="RefSeq" id="WP_120750357.1">
    <property type="nucleotide sequence ID" value="NZ_RBAH01000024.1"/>
</dbReference>
<name>A0A3B0BQ34_9BACL</name>
<sequence length="174" mass="20173">MLQWMSASTEQMKEEGILFICRHAESLGLPYQWSTTVNLLYTSLYDSGFMLALDEQRQVRGVIAYTYGTAKDKSADQTRIEVVLLYLEAPYGTGIRFVEAMKALIEREQELPEPICEIDFFCTPTDIRRRLFGKIASLRNTKLHSCGMLDSYFTTIERIRLYIDRVNRPKPLKL</sequence>